<name>A0ABV3T280_9ACTN</name>
<evidence type="ECO:0000259" key="8">
    <source>
        <dbReference type="Pfam" id="PF04039"/>
    </source>
</evidence>
<dbReference type="RefSeq" id="WP_367995277.1">
    <property type="nucleotide sequence ID" value="NZ_JBFPJR010000039.1"/>
</dbReference>
<dbReference type="PANTHER" id="PTHR33932:SF4">
    <property type="entry name" value="NA(+)_H(+) ANTIPORTER SUBUNIT B"/>
    <property type="match status" value="1"/>
</dbReference>
<keyword evidence="10" id="KW-1185">Reference proteome</keyword>
<keyword evidence="5 7" id="KW-1133">Transmembrane helix</keyword>
<evidence type="ECO:0000256" key="7">
    <source>
        <dbReference type="SAM" id="Phobius"/>
    </source>
</evidence>
<evidence type="ECO:0000313" key="10">
    <source>
        <dbReference type="Proteomes" id="UP001556631"/>
    </source>
</evidence>
<feature type="transmembrane region" description="Helical" evidence="7">
    <location>
        <begin position="216"/>
        <end position="237"/>
    </location>
</feature>
<organism evidence="9 10">
    <name type="scientific">Nocardioides eburneus</name>
    <dbReference type="NCBI Taxonomy" id="3231482"/>
    <lineage>
        <taxon>Bacteria</taxon>
        <taxon>Bacillati</taxon>
        <taxon>Actinomycetota</taxon>
        <taxon>Actinomycetes</taxon>
        <taxon>Propionibacteriales</taxon>
        <taxon>Nocardioidaceae</taxon>
        <taxon>Nocardioides</taxon>
    </lineage>
</organism>
<protein>
    <submittedName>
        <fullName evidence="9">MnhB domain-containing protein</fullName>
    </submittedName>
</protein>
<proteinExistence type="inferred from homology"/>
<evidence type="ECO:0000256" key="6">
    <source>
        <dbReference type="ARBA" id="ARBA00023136"/>
    </source>
</evidence>
<evidence type="ECO:0000313" key="9">
    <source>
        <dbReference type="EMBL" id="MEX0429311.1"/>
    </source>
</evidence>
<dbReference type="Pfam" id="PF04039">
    <property type="entry name" value="MnhB"/>
    <property type="match status" value="1"/>
</dbReference>
<evidence type="ECO:0000256" key="3">
    <source>
        <dbReference type="ARBA" id="ARBA00022475"/>
    </source>
</evidence>
<feature type="transmembrane region" description="Helical" evidence="7">
    <location>
        <begin position="72"/>
        <end position="90"/>
    </location>
</feature>
<keyword evidence="6 7" id="KW-0472">Membrane</keyword>
<feature type="transmembrane region" description="Helical" evidence="7">
    <location>
        <begin position="176"/>
        <end position="196"/>
    </location>
</feature>
<evidence type="ECO:0000256" key="2">
    <source>
        <dbReference type="ARBA" id="ARBA00009425"/>
    </source>
</evidence>
<sequence>MRARLTVLLAGAAMLVLAVVGVRALIHLPGAGDVAHPYGARAVAAAFHHATANAVMSVTLDQRGFDTLGEEFVLLAAAVGTVLLLRELTAEREEEAAHTYGPEDVFEAVRLAGYVLLPVTLLVGGYVVVHGHLTPGGGFQGGTVLATGLYLAYLAADYRALDRLRPPGVFDAAEGLGAFAYVAVGVGGLLAGSGFLADWLPWGQLGKPLSAGTVPLLNIAIGIEVGSAFVLVVAKFLEQALTVPEQAAEEG</sequence>
<dbReference type="EMBL" id="JBFPJR010000039">
    <property type="protein sequence ID" value="MEX0429311.1"/>
    <property type="molecule type" value="Genomic_DNA"/>
</dbReference>
<feature type="transmembrane region" description="Helical" evidence="7">
    <location>
        <begin position="111"/>
        <end position="133"/>
    </location>
</feature>
<comment type="caution">
    <text evidence="9">The sequence shown here is derived from an EMBL/GenBank/DDBJ whole genome shotgun (WGS) entry which is preliminary data.</text>
</comment>
<dbReference type="Proteomes" id="UP001556631">
    <property type="component" value="Unassembled WGS sequence"/>
</dbReference>
<comment type="subcellular location">
    <subcellularLocation>
        <location evidence="1">Cell membrane</location>
        <topology evidence="1">Multi-pass membrane protein</topology>
    </subcellularLocation>
</comment>
<accession>A0ABV3T280</accession>
<evidence type="ECO:0000256" key="1">
    <source>
        <dbReference type="ARBA" id="ARBA00004651"/>
    </source>
</evidence>
<comment type="similarity">
    <text evidence="2">Belongs to the CPA3 antiporters (TC 2.A.63) subunit B family.</text>
</comment>
<dbReference type="PANTHER" id="PTHR33932">
    <property type="entry name" value="NA(+)/H(+) ANTIPORTER SUBUNIT B"/>
    <property type="match status" value="1"/>
</dbReference>
<evidence type="ECO:0000256" key="4">
    <source>
        <dbReference type="ARBA" id="ARBA00022692"/>
    </source>
</evidence>
<feature type="transmembrane region" description="Helical" evidence="7">
    <location>
        <begin position="139"/>
        <end position="156"/>
    </location>
</feature>
<dbReference type="InterPro" id="IPR007182">
    <property type="entry name" value="MnhB"/>
</dbReference>
<keyword evidence="3" id="KW-1003">Cell membrane</keyword>
<evidence type="ECO:0000256" key="5">
    <source>
        <dbReference type="ARBA" id="ARBA00022989"/>
    </source>
</evidence>
<gene>
    <name evidence="9" type="ORF">AB3X52_16955</name>
</gene>
<dbReference type="InterPro" id="IPR050622">
    <property type="entry name" value="CPA3_antiporter_subunitB"/>
</dbReference>
<feature type="domain" description="Na+/H+ antiporter MnhB subunit-related protein" evidence="8">
    <location>
        <begin position="110"/>
        <end position="230"/>
    </location>
</feature>
<reference evidence="9 10" key="1">
    <citation type="submission" date="2024-07" db="EMBL/GenBank/DDBJ databases">
        <authorList>
            <person name="Lee S."/>
            <person name="Kang M."/>
        </authorList>
    </citation>
    <scope>NUCLEOTIDE SEQUENCE [LARGE SCALE GENOMIC DNA]</scope>
    <source>
        <strain evidence="9 10">DS6</strain>
    </source>
</reference>
<keyword evidence="4 7" id="KW-0812">Transmembrane</keyword>